<comment type="caution">
    <text evidence="2">The sequence shown here is derived from an EMBL/GenBank/DDBJ whole genome shotgun (WGS) entry which is preliminary data.</text>
</comment>
<evidence type="ECO:0000313" key="2">
    <source>
        <dbReference type="EMBL" id="MCV3269887.1"/>
    </source>
</evidence>
<gene>
    <name evidence="2" type="ORF">MUB52_00470</name>
</gene>
<sequence>MKKLLPIVMLLVGSGAGVGAGIFLRPAPVEEEIAAVEGEKEAPEEAQDTKVESTDKPKDAGPSEGMEYVRLPNQFVVPLVDNERISALVVMSLSIEVTTGSAEEVLDLEPKLRDGFLRVLFDHASIGGFDGAFVNNENLDVVRRKLRDVAKGVMGSDVANDVLIFEVARQDY</sequence>
<keyword evidence="2" id="KW-0282">Flagellum</keyword>
<keyword evidence="2" id="KW-0966">Cell projection</keyword>
<keyword evidence="2" id="KW-0969">Cilium</keyword>
<proteinExistence type="predicted"/>
<feature type="compositionally biased region" description="Basic and acidic residues" evidence="1">
    <location>
        <begin position="37"/>
        <end position="61"/>
    </location>
</feature>
<dbReference type="RefSeq" id="WP_263842218.1">
    <property type="nucleotide sequence ID" value="NZ_JALIEB010000001.1"/>
</dbReference>
<accession>A0ABT3B8I0</accession>
<reference evidence="2 3" key="1">
    <citation type="submission" date="2022-04" db="EMBL/GenBank/DDBJ databases">
        <title>Roseobacter sp. WL0113 is a bacterium isolated from neritic sediment.</title>
        <authorList>
            <person name="Wang L."/>
            <person name="He W."/>
            <person name="Zhang D.-F."/>
        </authorList>
    </citation>
    <scope>NUCLEOTIDE SEQUENCE [LARGE SCALE GENOMIC DNA]</scope>
    <source>
        <strain evidence="2 3">WL0113</strain>
    </source>
</reference>
<keyword evidence="3" id="KW-1185">Reference proteome</keyword>
<evidence type="ECO:0000313" key="3">
    <source>
        <dbReference type="Proteomes" id="UP001208690"/>
    </source>
</evidence>
<feature type="region of interest" description="Disordered" evidence="1">
    <location>
        <begin position="37"/>
        <end position="66"/>
    </location>
</feature>
<name>A0ABT3B8I0_9RHOB</name>
<protein>
    <submittedName>
        <fullName evidence="2">Flagellar basal body-associated protein FliL</fullName>
    </submittedName>
</protein>
<evidence type="ECO:0000256" key="1">
    <source>
        <dbReference type="SAM" id="MobiDB-lite"/>
    </source>
</evidence>
<dbReference type="Proteomes" id="UP001208690">
    <property type="component" value="Unassembled WGS sequence"/>
</dbReference>
<dbReference type="EMBL" id="JALIEB010000001">
    <property type="protein sequence ID" value="MCV3269887.1"/>
    <property type="molecule type" value="Genomic_DNA"/>
</dbReference>
<organism evidence="2 3">
    <name type="scientific">Roseobacter sinensis</name>
    <dbReference type="NCBI Taxonomy" id="2931391"/>
    <lineage>
        <taxon>Bacteria</taxon>
        <taxon>Pseudomonadati</taxon>
        <taxon>Pseudomonadota</taxon>
        <taxon>Alphaproteobacteria</taxon>
        <taxon>Rhodobacterales</taxon>
        <taxon>Roseobacteraceae</taxon>
        <taxon>Roseobacter</taxon>
    </lineage>
</organism>